<evidence type="ECO:0000313" key="3">
    <source>
        <dbReference type="Proteomes" id="UP001196413"/>
    </source>
</evidence>
<dbReference type="AlphaFoldDB" id="A0AAD5M313"/>
<feature type="compositionally biased region" description="Low complexity" evidence="1">
    <location>
        <begin position="69"/>
        <end position="83"/>
    </location>
</feature>
<dbReference type="EMBL" id="JAHQIW010000714">
    <property type="protein sequence ID" value="KAJ1349673.1"/>
    <property type="molecule type" value="Genomic_DNA"/>
</dbReference>
<gene>
    <name evidence="2" type="ORF">KIN20_005281</name>
</gene>
<organism evidence="2 3">
    <name type="scientific">Parelaphostrongylus tenuis</name>
    <name type="common">Meningeal worm</name>
    <dbReference type="NCBI Taxonomy" id="148309"/>
    <lineage>
        <taxon>Eukaryota</taxon>
        <taxon>Metazoa</taxon>
        <taxon>Ecdysozoa</taxon>
        <taxon>Nematoda</taxon>
        <taxon>Chromadorea</taxon>
        <taxon>Rhabditida</taxon>
        <taxon>Rhabditina</taxon>
        <taxon>Rhabditomorpha</taxon>
        <taxon>Strongyloidea</taxon>
        <taxon>Metastrongylidae</taxon>
        <taxon>Parelaphostrongylus</taxon>
    </lineage>
</organism>
<accession>A0AAD5M313</accession>
<dbReference type="Proteomes" id="UP001196413">
    <property type="component" value="Unassembled WGS sequence"/>
</dbReference>
<feature type="region of interest" description="Disordered" evidence="1">
    <location>
        <begin position="62"/>
        <end position="91"/>
    </location>
</feature>
<proteinExistence type="predicted"/>
<protein>
    <submittedName>
        <fullName evidence="2">Uncharacterized protein</fullName>
    </submittedName>
</protein>
<name>A0AAD5M313_PARTN</name>
<comment type="caution">
    <text evidence="2">The sequence shown here is derived from an EMBL/GenBank/DDBJ whole genome shotgun (WGS) entry which is preliminary data.</text>
</comment>
<keyword evidence="3" id="KW-1185">Reference proteome</keyword>
<feature type="region of interest" description="Disordered" evidence="1">
    <location>
        <begin position="1"/>
        <end position="36"/>
    </location>
</feature>
<feature type="compositionally biased region" description="Polar residues" evidence="1">
    <location>
        <begin position="1"/>
        <end position="14"/>
    </location>
</feature>
<sequence>MPLQYQDAQSSSTEQSRECVAPVSSIPPQTSRILPLSDITDPTKFEIGPCDKTRLEKRRLHEHIRSGGDTPLPELDPNDPLNTIDPFWKTR</sequence>
<evidence type="ECO:0000256" key="1">
    <source>
        <dbReference type="SAM" id="MobiDB-lite"/>
    </source>
</evidence>
<reference evidence="2" key="1">
    <citation type="submission" date="2021-06" db="EMBL/GenBank/DDBJ databases">
        <title>Parelaphostrongylus tenuis whole genome reference sequence.</title>
        <authorList>
            <person name="Garwood T.J."/>
            <person name="Larsen P.A."/>
            <person name="Fountain-Jones N.M."/>
            <person name="Garbe J.R."/>
            <person name="Macchietto M.G."/>
            <person name="Kania S.A."/>
            <person name="Gerhold R.W."/>
            <person name="Richards J.E."/>
            <person name="Wolf T.M."/>
        </authorList>
    </citation>
    <scope>NUCLEOTIDE SEQUENCE</scope>
    <source>
        <strain evidence="2">MNPRO001-30</strain>
        <tissue evidence="2">Meninges</tissue>
    </source>
</reference>
<evidence type="ECO:0000313" key="2">
    <source>
        <dbReference type="EMBL" id="KAJ1349673.1"/>
    </source>
</evidence>